<evidence type="ECO:0000256" key="3">
    <source>
        <dbReference type="ARBA" id="ARBA00022989"/>
    </source>
</evidence>
<protein>
    <submittedName>
        <fullName evidence="8">MARVEL domain-containing protein</fullName>
    </submittedName>
</protein>
<dbReference type="WBParaSite" id="MCOS_0000370301-mRNA-1">
    <property type="protein sequence ID" value="MCOS_0000370301-mRNA-1"/>
    <property type="gene ID" value="MCOS_0000370301"/>
</dbReference>
<keyword evidence="4 5" id="KW-0472">Membrane</keyword>
<dbReference type="GO" id="GO:0016020">
    <property type="term" value="C:membrane"/>
    <property type="evidence" value="ECO:0007669"/>
    <property type="project" value="UniProtKB-SubCell"/>
</dbReference>
<evidence type="ECO:0000313" key="6">
    <source>
        <dbReference type="EMBL" id="VDD77701.1"/>
    </source>
</evidence>
<organism evidence="8">
    <name type="scientific">Mesocestoides corti</name>
    <name type="common">Flatworm</name>
    <dbReference type="NCBI Taxonomy" id="53468"/>
    <lineage>
        <taxon>Eukaryota</taxon>
        <taxon>Metazoa</taxon>
        <taxon>Spiralia</taxon>
        <taxon>Lophotrochozoa</taxon>
        <taxon>Platyhelminthes</taxon>
        <taxon>Cestoda</taxon>
        <taxon>Eucestoda</taxon>
        <taxon>Cyclophyllidea</taxon>
        <taxon>Mesocestoididae</taxon>
        <taxon>Mesocestoides</taxon>
    </lineage>
</organism>
<name>A0A0R3U9V5_MESCO</name>
<accession>A0A0R3U9V5</accession>
<evidence type="ECO:0000313" key="8">
    <source>
        <dbReference type="WBParaSite" id="MCOS_0000370301-mRNA-1"/>
    </source>
</evidence>
<feature type="transmembrane region" description="Helical" evidence="5">
    <location>
        <begin position="12"/>
        <end position="36"/>
    </location>
</feature>
<evidence type="ECO:0000256" key="4">
    <source>
        <dbReference type="ARBA" id="ARBA00023136"/>
    </source>
</evidence>
<feature type="transmembrane region" description="Helical" evidence="5">
    <location>
        <begin position="122"/>
        <end position="146"/>
    </location>
</feature>
<evidence type="ECO:0000313" key="7">
    <source>
        <dbReference type="Proteomes" id="UP000267029"/>
    </source>
</evidence>
<proteinExistence type="predicted"/>
<dbReference type="STRING" id="53468.A0A0R3U9V5"/>
<feature type="transmembrane region" description="Helical" evidence="5">
    <location>
        <begin position="82"/>
        <end position="102"/>
    </location>
</feature>
<evidence type="ECO:0000256" key="2">
    <source>
        <dbReference type="ARBA" id="ARBA00022692"/>
    </source>
</evidence>
<dbReference type="Proteomes" id="UP000267029">
    <property type="component" value="Unassembled WGS sequence"/>
</dbReference>
<reference evidence="8" key="1">
    <citation type="submission" date="2017-02" db="UniProtKB">
        <authorList>
            <consortium name="WormBaseParasite"/>
        </authorList>
    </citation>
    <scope>IDENTIFICATION</scope>
</reference>
<sequence>MAVSCNTVCLRISLVVYSIIITIIGIACAGVGIYLLLKSQDTTGLLPFSSFILVVVAGVLVLIVGFLGFFGALKQSTCLLRSFGIGASILLVIELAATIFVLVSQTKGCAQALHAVLENYTWAIGISVIVLCLIEIGAIVSACRLARKQTEDVE</sequence>
<dbReference type="PRINTS" id="PR00259">
    <property type="entry name" value="TMFOUR"/>
</dbReference>
<dbReference type="OrthoDB" id="10033535at2759"/>
<dbReference type="Pfam" id="PF00335">
    <property type="entry name" value="Tetraspanin"/>
    <property type="match status" value="1"/>
</dbReference>
<dbReference type="InterPro" id="IPR018499">
    <property type="entry name" value="Tetraspanin/Peripherin"/>
</dbReference>
<feature type="transmembrane region" description="Helical" evidence="5">
    <location>
        <begin position="48"/>
        <end position="70"/>
    </location>
</feature>
<evidence type="ECO:0000256" key="5">
    <source>
        <dbReference type="SAM" id="Phobius"/>
    </source>
</evidence>
<reference evidence="6 7" key="2">
    <citation type="submission" date="2018-10" db="EMBL/GenBank/DDBJ databases">
        <authorList>
            <consortium name="Pathogen Informatics"/>
        </authorList>
    </citation>
    <scope>NUCLEOTIDE SEQUENCE [LARGE SCALE GENOMIC DNA]</scope>
</reference>
<keyword evidence="7" id="KW-1185">Reference proteome</keyword>
<gene>
    <name evidence="6" type="ORF">MCOS_LOCUS3704</name>
</gene>
<comment type="subcellular location">
    <subcellularLocation>
        <location evidence="1">Membrane</location>
        <topology evidence="1">Multi-pass membrane protein</topology>
    </subcellularLocation>
</comment>
<evidence type="ECO:0000256" key="1">
    <source>
        <dbReference type="ARBA" id="ARBA00004141"/>
    </source>
</evidence>
<keyword evidence="2 5" id="KW-0812">Transmembrane</keyword>
<dbReference type="AlphaFoldDB" id="A0A0R3U9V5"/>
<keyword evidence="3 5" id="KW-1133">Transmembrane helix</keyword>
<dbReference type="EMBL" id="UXSR01000939">
    <property type="protein sequence ID" value="VDD77701.1"/>
    <property type="molecule type" value="Genomic_DNA"/>
</dbReference>